<organism evidence="1 2">
    <name type="scientific">Serinibacter salmoneus</name>
    <dbReference type="NCBI Taxonomy" id="556530"/>
    <lineage>
        <taxon>Bacteria</taxon>
        <taxon>Bacillati</taxon>
        <taxon>Actinomycetota</taxon>
        <taxon>Actinomycetes</taxon>
        <taxon>Micrococcales</taxon>
        <taxon>Beutenbergiaceae</taxon>
        <taxon>Serinibacter</taxon>
    </lineage>
</organism>
<gene>
    <name evidence="1" type="ORF">ATL40_1194</name>
</gene>
<dbReference type="RefSeq" id="WP_098468716.1">
    <property type="nucleotide sequence ID" value="NZ_PDJD01000001.1"/>
</dbReference>
<accession>A0A2A9CZS4</accession>
<dbReference type="AlphaFoldDB" id="A0A2A9CZS4"/>
<evidence type="ECO:0000313" key="2">
    <source>
        <dbReference type="Proteomes" id="UP000224915"/>
    </source>
</evidence>
<sequence>MKPLLWAVGGAAIAVVVLHQIGRARSAADSVARTLTPVGFAEAVTAGLAELRAVAGEVGEAMREQESTLTSQMLPDPADEAAARTYRAERASRARPGTEDWEFDEDF</sequence>
<dbReference type="OrthoDB" id="9903976at2"/>
<dbReference type="Proteomes" id="UP000224915">
    <property type="component" value="Unassembled WGS sequence"/>
</dbReference>
<keyword evidence="2" id="KW-1185">Reference proteome</keyword>
<protein>
    <submittedName>
        <fullName evidence="1">Uncharacterized protein</fullName>
    </submittedName>
</protein>
<evidence type="ECO:0000313" key="1">
    <source>
        <dbReference type="EMBL" id="PFG19626.1"/>
    </source>
</evidence>
<reference evidence="1 2" key="1">
    <citation type="submission" date="2017-10" db="EMBL/GenBank/DDBJ databases">
        <title>Sequencing the genomes of 1000 actinobacteria strains.</title>
        <authorList>
            <person name="Klenk H.-P."/>
        </authorList>
    </citation>
    <scope>NUCLEOTIDE SEQUENCE [LARGE SCALE GENOMIC DNA]</scope>
    <source>
        <strain evidence="1 2">DSM 21801</strain>
    </source>
</reference>
<proteinExistence type="predicted"/>
<name>A0A2A9CZS4_9MICO</name>
<dbReference type="EMBL" id="PDJD01000001">
    <property type="protein sequence ID" value="PFG19626.1"/>
    <property type="molecule type" value="Genomic_DNA"/>
</dbReference>
<comment type="caution">
    <text evidence="1">The sequence shown here is derived from an EMBL/GenBank/DDBJ whole genome shotgun (WGS) entry which is preliminary data.</text>
</comment>